<proteinExistence type="predicted"/>
<dbReference type="SUPFAM" id="SSF46689">
    <property type="entry name" value="Homeodomain-like"/>
    <property type="match status" value="1"/>
</dbReference>
<dbReference type="RefSeq" id="WP_189094107.1">
    <property type="nucleotide sequence ID" value="NZ_BMMH01000002.1"/>
</dbReference>
<evidence type="ECO:0008006" key="3">
    <source>
        <dbReference type="Google" id="ProtNLM"/>
    </source>
</evidence>
<keyword evidence="2" id="KW-1185">Reference proteome</keyword>
<reference evidence="1" key="2">
    <citation type="submission" date="2020-09" db="EMBL/GenBank/DDBJ databases">
        <authorList>
            <person name="Sun Q."/>
            <person name="Zhou Y."/>
        </authorList>
    </citation>
    <scope>NUCLEOTIDE SEQUENCE</scope>
    <source>
        <strain evidence="1">CGMCC 4.3508</strain>
    </source>
</reference>
<accession>A0A917RD72</accession>
<protein>
    <recommendedName>
        <fullName evidence="3">TetR family transcriptional regulator</fullName>
    </recommendedName>
</protein>
<reference evidence="1" key="1">
    <citation type="journal article" date="2014" name="Int. J. Syst. Evol. Microbiol.">
        <title>Complete genome sequence of Corynebacterium casei LMG S-19264T (=DSM 44701T), isolated from a smear-ripened cheese.</title>
        <authorList>
            <consortium name="US DOE Joint Genome Institute (JGI-PGF)"/>
            <person name="Walter F."/>
            <person name="Albersmeier A."/>
            <person name="Kalinowski J."/>
            <person name="Ruckert C."/>
        </authorList>
    </citation>
    <scope>NUCLEOTIDE SEQUENCE</scope>
    <source>
        <strain evidence="1">CGMCC 4.3508</strain>
    </source>
</reference>
<organism evidence="1 2">
    <name type="scientific">Nocardia jinanensis</name>
    <dbReference type="NCBI Taxonomy" id="382504"/>
    <lineage>
        <taxon>Bacteria</taxon>
        <taxon>Bacillati</taxon>
        <taxon>Actinomycetota</taxon>
        <taxon>Actinomycetes</taxon>
        <taxon>Mycobacteriales</taxon>
        <taxon>Nocardiaceae</taxon>
        <taxon>Nocardia</taxon>
    </lineage>
</organism>
<evidence type="ECO:0000313" key="1">
    <source>
        <dbReference type="EMBL" id="GGL01626.1"/>
    </source>
</evidence>
<dbReference type="AlphaFoldDB" id="A0A917RD72"/>
<dbReference type="EMBL" id="BMMH01000002">
    <property type="protein sequence ID" value="GGL01626.1"/>
    <property type="molecule type" value="Genomic_DNA"/>
</dbReference>
<dbReference type="Proteomes" id="UP000638263">
    <property type="component" value="Unassembled WGS sequence"/>
</dbReference>
<dbReference type="InterPro" id="IPR009057">
    <property type="entry name" value="Homeodomain-like_sf"/>
</dbReference>
<gene>
    <name evidence="1" type="ORF">GCM10011588_15380</name>
</gene>
<comment type="caution">
    <text evidence="1">The sequence shown here is derived from an EMBL/GenBank/DDBJ whole genome shotgun (WGS) entry which is preliminary data.</text>
</comment>
<dbReference type="Gene3D" id="1.10.357.10">
    <property type="entry name" value="Tetracycline Repressor, domain 2"/>
    <property type="match status" value="1"/>
</dbReference>
<sequence length="58" mass="6444">MNRTDGSTVTKAAIYYQFKTKDQIVIAVTTGELAILEDALFAAEAEPDRTRARRVLLT</sequence>
<name>A0A917RD72_9NOCA</name>
<evidence type="ECO:0000313" key="2">
    <source>
        <dbReference type="Proteomes" id="UP000638263"/>
    </source>
</evidence>